<organism evidence="5 6">
    <name type="scientific">Candidatus Erysipelatoclostridium merdavium</name>
    <dbReference type="NCBI Taxonomy" id="2838566"/>
    <lineage>
        <taxon>Bacteria</taxon>
        <taxon>Bacillati</taxon>
        <taxon>Bacillota</taxon>
        <taxon>Erysipelotrichia</taxon>
        <taxon>Erysipelotrichales</taxon>
        <taxon>Erysipelotrichales incertae sedis</taxon>
    </lineage>
</organism>
<gene>
    <name evidence="5" type="primary">sufC</name>
    <name evidence="5" type="ORF">H9980_07600</name>
</gene>
<dbReference type="AlphaFoldDB" id="A0A9D1XML2"/>
<dbReference type="InterPro" id="IPR027417">
    <property type="entry name" value="P-loop_NTPase"/>
</dbReference>
<sequence length="260" mass="29217">MVEKEILKGIDLVVNTGETHAIMGPNGNGKSTLLSTIMGHPRYTITQGSIYIDDKNVLEMSVDERSKAGLFLGMQYPQEIPGVKTSDFLRAAVNAHQEKPVSLFKFIRMLEKNIDELHMDENLAHRYLNEGFSGGEKKRNEILQMKLLQPKFALLDEIDSGLDVDALKIVAKAINDMQSDDFGCIMVSHYERLFELVPPTHVHVIVNGKIILSGGKEVIEKIDQEGYEWVKKLGVEIAGEEEKKPILLENCANKERIKSK</sequence>
<feature type="domain" description="ABC transporter" evidence="4">
    <location>
        <begin position="1"/>
        <end position="232"/>
    </location>
</feature>
<dbReference type="InterPro" id="IPR003439">
    <property type="entry name" value="ABC_transporter-like_ATP-bd"/>
</dbReference>
<proteinExistence type="inferred from homology"/>
<evidence type="ECO:0000256" key="3">
    <source>
        <dbReference type="ARBA" id="ARBA00022840"/>
    </source>
</evidence>
<dbReference type="CDD" id="cd03217">
    <property type="entry name" value="ABC_FeS_Assembly"/>
    <property type="match status" value="1"/>
</dbReference>
<dbReference type="SUPFAM" id="SSF52540">
    <property type="entry name" value="P-loop containing nucleoside triphosphate hydrolases"/>
    <property type="match status" value="1"/>
</dbReference>
<dbReference type="Proteomes" id="UP000886724">
    <property type="component" value="Unassembled WGS sequence"/>
</dbReference>
<evidence type="ECO:0000313" key="5">
    <source>
        <dbReference type="EMBL" id="HIX81816.1"/>
    </source>
</evidence>
<dbReference type="Pfam" id="PF00005">
    <property type="entry name" value="ABC_tran"/>
    <property type="match status" value="1"/>
</dbReference>
<dbReference type="NCBIfam" id="TIGR01978">
    <property type="entry name" value="sufC"/>
    <property type="match status" value="1"/>
</dbReference>
<name>A0A9D1XML2_9FIRM</name>
<dbReference type="Gene3D" id="3.40.50.300">
    <property type="entry name" value="P-loop containing nucleotide triphosphate hydrolases"/>
    <property type="match status" value="1"/>
</dbReference>
<dbReference type="InterPro" id="IPR010230">
    <property type="entry name" value="FeS-cluster_ATPase_SufC"/>
</dbReference>
<comment type="similarity">
    <text evidence="1">Belongs to the ABC transporter superfamily. Ycf16 family.</text>
</comment>
<dbReference type="GO" id="GO:0005524">
    <property type="term" value="F:ATP binding"/>
    <property type="evidence" value="ECO:0007669"/>
    <property type="project" value="UniProtKB-KW"/>
</dbReference>
<evidence type="ECO:0000256" key="2">
    <source>
        <dbReference type="ARBA" id="ARBA00022741"/>
    </source>
</evidence>
<evidence type="ECO:0000313" key="6">
    <source>
        <dbReference type="Proteomes" id="UP000886724"/>
    </source>
</evidence>
<reference evidence="5" key="1">
    <citation type="journal article" date="2021" name="PeerJ">
        <title>Extensive microbial diversity within the chicken gut microbiome revealed by metagenomics and culture.</title>
        <authorList>
            <person name="Gilroy R."/>
            <person name="Ravi A."/>
            <person name="Getino M."/>
            <person name="Pursley I."/>
            <person name="Horton D.L."/>
            <person name="Alikhan N.F."/>
            <person name="Baker D."/>
            <person name="Gharbi K."/>
            <person name="Hall N."/>
            <person name="Watson M."/>
            <person name="Adriaenssens E.M."/>
            <person name="Foster-Nyarko E."/>
            <person name="Jarju S."/>
            <person name="Secka A."/>
            <person name="Antonio M."/>
            <person name="Oren A."/>
            <person name="Chaudhuri R.R."/>
            <person name="La Ragione R."/>
            <person name="Hildebrand F."/>
            <person name="Pallen M.J."/>
        </authorList>
    </citation>
    <scope>NUCLEOTIDE SEQUENCE</scope>
    <source>
        <strain evidence="5">ChiGjej1B1-14440</strain>
    </source>
</reference>
<evidence type="ECO:0000259" key="4">
    <source>
        <dbReference type="PROSITE" id="PS50893"/>
    </source>
</evidence>
<keyword evidence="3" id="KW-0067">ATP-binding</keyword>
<dbReference type="PANTHER" id="PTHR43204:SF1">
    <property type="entry name" value="ABC TRANSPORTER I FAMILY MEMBER 6, CHLOROPLASTIC"/>
    <property type="match status" value="1"/>
</dbReference>
<accession>A0A9D1XML2</accession>
<dbReference type="PROSITE" id="PS50893">
    <property type="entry name" value="ABC_TRANSPORTER_2"/>
    <property type="match status" value="1"/>
</dbReference>
<evidence type="ECO:0000256" key="1">
    <source>
        <dbReference type="ARBA" id="ARBA00006216"/>
    </source>
</evidence>
<dbReference type="GO" id="GO:0016887">
    <property type="term" value="F:ATP hydrolysis activity"/>
    <property type="evidence" value="ECO:0007669"/>
    <property type="project" value="InterPro"/>
</dbReference>
<protein>
    <submittedName>
        <fullName evidence="5">Fe-S cluster assembly ATPase SufC</fullName>
    </submittedName>
</protein>
<reference evidence="5" key="2">
    <citation type="submission" date="2021-04" db="EMBL/GenBank/DDBJ databases">
        <authorList>
            <person name="Gilroy R."/>
        </authorList>
    </citation>
    <scope>NUCLEOTIDE SEQUENCE</scope>
    <source>
        <strain evidence="5">ChiGjej1B1-14440</strain>
    </source>
</reference>
<keyword evidence="2" id="KW-0547">Nucleotide-binding</keyword>
<dbReference type="EMBL" id="DXET01000162">
    <property type="protein sequence ID" value="HIX81816.1"/>
    <property type="molecule type" value="Genomic_DNA"/>
</dbReference>
<comment type="caution">
    <text evidence="5">The sequence shown here is derived from an EMBL/GenBank/DDBJ whole genome shotgun (WGS) entry which is preliminary data.</text>
</comment>
<dbReference type="PANTHER" id="PTHR43204">
    <property type="entry name" value="ABC TRANSPORTER I FAMILY MEMBER 6, CHLOROPLASTIC"/>
    <property type="match status" value="1"/>
</dbReference>